<evidence type="ECO:0000313" key="2">
    <source>
        <dbReference type="EMBL" id="KJH49855.1"/>
    </source>
</evidence>
<keyword evidence="1" id="KW-0732">Signal</keyword>
<feature type="chain" id="PRO_5002336072" evidence="1">
    <location>
        <begin position="19"/>
        <end position="157"/>
    </location>
</feature>
<evidence type="ECO:0000256" key="1">
    <source>
        <dbReference type="SAM" id="SignalP"/>
    </source>
</evidence>
<reference evidence="2 3" key="1">
    <citation type="submission" date="2013-11" db="EMBL/GenBank/DDBJ databases">
        <title>Draft genome of the bovine lungworm Dictyocaulus viviparus.</title>
        <authorList>
            <person name="Mitreva M."/>
        </authorList>
    </citation>
    <scope>NUCLEOTIDE SEQUENCE [LARGE SCALE GENOMIC DNA]</scope>
    <source>
        <strain evidence="2 3">HannoverDv2000</strain>
    </source>
</reference>
<name>A0A0D8XZG4_DICVI</name>
<gene>
    <name evidence="2" type="ORF">DICVIV_03966</name>
</gene>
<keyword evidence="3" id="KW-1185">Reference proteome</keyword>
<dbReference type="AlphaFoldDB" id="A0A0D8XZG4"/>
<accession>A0A0D8XZG4</accession>
<evidence type="ECO:0000313" key="3">
    <source>
        <dbReference type="Proteomes" id="UP000053766"/>
    </source>
</evidence>
<organism evidence="2 3">
    <name type="scientific">Dictyocaulus viviparus</name>
    <name type="common">Bovine lungworm</name>
    <dbReference type="NCBI Taxonomy" id="29172"/>
    <lineage>
        <taxon>Eukaryota</taxon>
        <taxon>Metazoa</taxon>
        <taxon>Ecdysozoa</taxon>
        <taxon>Nematoda</taxon>
        <taxon>Chromadorea</taxon>
        <taxon>Rhabditida</taxon>
        <taxon>Rhabditina</taxon>
        <taxon>Rhabditomorpha</taxon>
        <taxon>Strongyloidea</taxon>
        <taxon>Metastrongylidae</taxon>
        <taxon>Dictyocaulus</taxon>
    </lineage>
</organism>
<reference evidence="3" key="2">
    <citation type="journal article" date="2016" name="Sci. Rep.">
        <title>Dictyocaulus viviparus genome, variome and transcriptome elucidate lungworm biology and support future intervention.</title>
        <authorList>
            <person name="McNulty S.N."/>
            <person name="Strube C."/>
            <person name="Rosa B.A."/>
            <person name="Martin J.C."/>
            <person name="Tyagi R."/>
            <person name="Choi Y.J."/>
            <person name="Wang Q."/>
            <person name="Hallsworth Pepin K."/>
            <person name="Zhang X."/>
            <person name="Ozersky P."/>
            <person name="Wilson R.K."/>
            <person name="Sternberg P.W."/>
            <person name="Gasser R.B."/>
            <person name="Mitreva M."/>
        </authorList>
    </citation>
    <scope>NUCLEOTIDE SEQUENCE [LARGE SCALE GENOMIC DNA]</scope>
    <source>
        <strain evidence="3">HannoverDv2000</strain>
    </source>
</reference>
<dbReference type="STRING" id="29172.A0A0D8XZG4"/>
<sequence length="157" mass="17959">MLLVFKATLLLLVNFAYGGTIFFHFVKESDLKPNRFYTCTAENIELKDYNGECPANRAVRQPKLADSFARTTAQIALLFLRINQKVDMDGKKFVNDTQRYLTESNVIIPYWQNGQYNAIYSAMTFSAAVNEFVIDCGLSTLFTMRGVRFSHTYNFSA</sequence>
<protein>
    <submittedName>
        <fullName evidence="2">Uncharacterized protein</fullName>
    </submittedName>
</protein>
<feature type="signal peptide" evidence="1">
    <location>
        <begin position="1"/>
        <end position="18"/>
    </location>
</feature>
<proteinExistence type="predicted"/>
<dbReference type="OrthoDB" id="5826144at2759"/>
<dbReference type="EMBL" id="KN716221">
    <property type="protein sequence ID" value="KJH49855.1"/>
    <property type="molecule type" value="Genomic_DNA"/>
</dbReference>
<dbReference type="Proteomes" id="UP000053766">
    <property type="component" value="Unassembled WGS sequence"/>
</dbReference>